<evidence type="ECO:0000259" key="1">
    <source>
        <dbReference type="PROSITE" id="PS50995"/>
    </source>
</evidence>
<dbReference type="Proteomes" id="UP000251891">
    <property type="component" value="Unassembled WGS sequence"/>
</dbReference>
<dbReference type="SUPFAM" id="SSF46785">
    <property type="entry name" value="Winged helix' DNA-binding domain"/>
    <property type="match status" value="1"/>
</dbReference>
<protein>
    <submittedName>
        <fullName evidence="2">MarR family transcriptional regulator</fullName>
    </submittedName>
</protein>
<name>A0A365HCC8_9ACTN</name>
<dbReference type="EMBL" id="QLYX01000001">
    <property type="protein sequence ID" value="RAY16648.1"/>
    <property type="molecule type" value="Genomic_DNA"/>
</dbReference>
<comment type="caution">
    <text evidence="2">The sequence shown here is derived from an EMBL/GenBank/DDBJ whole genome shotgun (WGS) entry which is preliminary data.</text>
</comment>
<dbReference type="InterPro" id="IPR000835">
    <property type="entry name" value="HTH_MarR-typ"/>
</dbReference>
<dbReference type="OrthoDB" id="3696090at2"/>
<dbReference type="PROSITE" id="PS50995">
    <property type="entry name" value="HTH_MARR_2"/>
    <property type="match status" value="1"/>
</dbReference>
<dbReference type="PANTHER" id="PTHR33164:SF43">
    <property type="entry name" value="HTH-TYPE TRANSCRIPTIONAL REPRESSOR YETL"/>
    <property type="match status" value="1"/>
</dbReference>
<dbReference type="AlphaFoldDB" id="A0A365HCC8"/>
<dbReference type="SMART" id="SM00347">
    <property type="entry name" value="HTH_MARR"/>
    <property type="match status" value="1"/>
</dbReference>
<evidence type="ECO:0000313" key="2">
    <source>
        <dbReference type="EMBL" id="RAY16648.1"/>
    </source>
</evidence>
<proteinExistence type="predicted"/>
<organism evidence="2 3">
    <name type="scientific">Actinomadura craniellae</name>
    <dbReference type="NCBI Taxonomy" id="2231787"/>
    <lineage>
        <taxon>Bacteria</taxon>
        <taxon>Bacillati</taxon>
        <taxon>Actinomycetota</taxon>
        <taxon>Actinomycetes</taxon>
        <taxon>Streptosporangiales</taxon>
        <taxon>Thermomonosporaceae</taxon>
        <taxon>Actinomadura</taxon>
    </lineage>
</organism>
<accession>A0A365HCC8</accession>
<dbReference type="InterPro" id="IPR036390">
    <property type="entry name" value="WH_DNA-bd_sf"/>
</dbReference>
<dbReference type="RefSeq" id="WP_111862700.1">
    <property type="nucleotide sequence ID" value="NZ_QLYX01000001.1"/>
</dbReference>
<evidence type="ECO:0000313" key="3">
    <source>
        <dbReference type="Proteomes" id="UP000251891"/>
    </source>
</evidence>
<dbReference type="GO" id="GO:0006950">
    <property type="term" value="P:response to stress"/>
    <property type="evidence" value="ECO:0007669"/>
    <property type="project" value="TreeGrafter"/>
</dbReference>
<feature type="domain" description="HTH marR-type" evidence="1">
    <location>
        <begin position="8"/>
        <end position="145"/>
    </location>
</feature>
<gene>
    <name evidence="2" type="ORF">DPM19_00205</name>
</gene>
<dbReference type="PANTHER" id="PTHR33164">
    <property type="entry name" value="TRANSCRIPTIONAL REGULATOR, MARR FAMILY"/>
    <property type="match status" value="1"/>
</dbReference>
<keyword evidence="3" id="KW-1185">Reference proteome</keyword>
<dbReference type="GO" id="GO:0003700">
    <property type="term" value="F:DNA-binding transcription factor activity"/>
    <property type="evidence" value="ECO:0007669"/>
    <property type="project" value="InterPro"/>
</dbReference>
<dbReference type="InterPro" id="IPR039422">
    <property type="entry name" value="MarR/SlyA-like"/>
</dbReference>
<dbReference type="InterPro" id="IPR036388">
    <property type="entry name" value="WH-like_DNA-bd_sf"/>
</dbReference>
<reference evidence="2 3" key="1">
    <citation type="submission" date="2018-06" db="EMBL/GenBank/DDBJ databases">
        <title>Actinomadura craniellae sp. nov. isolated from marine sponge Craniella sp.</title>
        <authorList>
            <person name="Li L."/>
            <person name="Xu Q.H."/>
            <person name="Lin H.W."/>
            <person name="Lu Y.H."/>
        </authorList>
    </citation>
    <scope>NUCLEOTIDE SEQUENCE [LARGE SCALE GENOMIC DNA]</scope>
    <source>
        <strain evidence="2 3">LHW63021</strain>
    </source>
</reference>
<sequence length="158" mass="17237">MKGTSSSADRLAEGLFALFTYLKASSRDDAFQRVMELDLSMSQVRTLFFVESVPHDPALHEVAGGIGLSVAAAGRAADALVRIGLAERHEDPSDRRVKRITLTPAGRDLVERLTLAHREDLRRFAESLTETERAALADALVPVLNRPEIRALTNGPSC</sequence>
<dbReference type="Gene3D" id="1.10.10.10">
    <property type="entry name" value="Winged helix-like DNA-binding domain superfamily/Winged helix DNA-binding domain"/>
    <property type="match status" value="1"/>
</dbReference>